<accession>A0AC34F9Y7</accession>
<evidence type="ECO:0000313" key="2">
    <source>
        <dbReference type="WBParaSite" id="ES5_v2.g13972.t1"/>
    </source>
</evidence>
<name>A0AC34F9Y7_9BILA</name>
<dbReference type="Proteomes" id="UP000887579">
    <property type="component" value="Unplaced"/>
</dbReference>
<dbReference type="WBParaSite" id="ES5_v2.g13972.t1">
    <property type="protein sequence ID" value="ES5_v2.g13972.t1"/>
    <property type="gene ID" value="ES5_v2.g13972"/>
</dbReference>
<reference evidence="2" key="1">
    <citation type="submission" date="2022-11" db="UniProtKB">
        <authorList>
            <consortium name="WormBaseParasite"/>
        </authorList>
    </citation>
    <scope>IDENTIFICATION</scope>
</reference>
<evidence type="ECO:0000313" key="1">
    <source>
        <dbReference type="Proteomes" id="UP000887579"/>
    </source>
</evidence>
<sequence>MKYMEYPKTVDLDLKFENAPFPSVTLCNLNPFKASAISQDASTKATMDAFKNILGDSGRGLAAAIAAGQISKNKKNRNRRQHSNESKRRRYHQVYAQCYCELNKLSGERKKGSCFAAYKGKIQLSFADNVLHNFHPKNKKNRHRRQHSNESKRRRYHQVYAQCYCELNKLSGERKKGSCFAAYKGKIQLSFADNVLHNFHPSKCICQLDAVSKTLWPCFPYTTWKEKLCTECPNDLGHCSMKFYNGSQEKADVLDEADICLCHNEYNHCVANNENGEIPEIIPTEDIENLDYLKKFPSESANIAGTTTTTTTQAPEIREALGFDDLTDEIAISTQARQNLIFTVGQKPLKDRVALSQTQDELILKCSFNQRDCDIQKDFKLHYDQTYGNCYTFNWNRKTAVTSHRAGANYGLRILLYANQRNLQKQFNRIAAPHGHCLDGGENSEDFIYKGFNYSVEGCHRSCTQREVVRVCGCADPMYPANKKIKTCSVSDPIARNCIKNTTEYLGRLIAEGNVPNCTCHQPCREIGYEVSYSAARWPSGTTKLMECDVTDDLCMEKYRKNAAMIQVFYEELNYETLTETPAYTISSLLADLGGVTGLWIGASIVSLLELVVLGFYCCKAYKKNRKLSVEANAPHNLGIPPYKKTISISSSSTSRPPKKKTSSSRSVLSKHSILDELVHQQSSLPTLPSENEASDENEETPPRKYSSPYLPPGADLPCICLFDMTGRIIKMKALCPEHG</sequence>
<organism evidence="1 2">
    <name type="scientific">Panagrolaimus sp. ES5</name>
    <dbReference type="NCBI Taxonomy" id="591445"/>
    <lineage>
        <taxon>Eukaryota</taxon>
        <taxon>Metazoa</taxon>
        <taxon>Ecdysozoa</taxon>
        <taxon>Nematoda</taxon>
        <taxon>Chromadorea</taxon>
        <taxon>Rhabditida</taxon>
        <taxon>Tylenchina</taxon>
        <taxon>Panagrolaimomorpha</taxon>
        <taxon>Panagrolaimoidea</taxon>
        <taxon>Panagrolaimidae</taxon>
        <taxon>Panagrolaimus</taxon>
    </lineage>
</organism>
<protein>
    <submittedName>
        <fullName evidence="2">Uncharacterized protein</fullName>
    </submittedName>
</protein>
<proteinExistence type="predicted"/>